<dbReference type="EMBL" id="JAENGY010002101">
    <property type="protein sequence ID" value="KAG6945459.1"/>
    <property type="molecule type" value="Genomic_DNA"/>
</dbReference>
<evidence type="ECO:0000259" key="2">
    <source>
        <dbReference type="PROSITE" id="PS50158"/>
    </source>
</evidence>
<evidence type="ECO:0000313" key="4">
    <source>
        <dbReference type="Proteomes" id="UP000709295"/>
    </source>
</evidence>
<reference evidence="3" key="1">
    <citation type="submission" date="2021-01" db="EMBL/GenBank/DDBJ databases">
        <title>Phytophthora aleatoria, a newly-described species from Pinus radiata is distinct from Phytophthora cactorum isolates based on comparative genomics.</title>
        <authorList>
            <person name="Mcdougal R."/>
            <person name="Panda P."/>
            <person name="Williams N."/>
            <person name="Studholme D.J."/>
        </authorList>
    </citation>
    <scope>NUCLEOTIDE SEQUENCE</scope>
    <source>
        <strain evidence="3">NZFS 4037</strain>
    </source>
</reference>
<dbReference type="Pfam" id="PF14223">
    <property type="entry name" value="Retrotran_gag_2"/>
    <property type="match status" value="1"/>
</dbReference>
<accession>A0A8J5IE11</accession>
<keyword evidence="1" id="KW-0862">Zinc</keyword>
<keyword evidence="4" id="KW-1185">Reference proteome</keyword>
<feature type="domain" description="CCHC-type" evidence="2">
    <location>
        <begin position="134"/>
        <end position="148"/>
    </location>
</feature>
<dbReference type="Proteomes" id="UP000709295">
    <property type="component" value="Unassembled WGS sequence"/>
</dbReference>
<comment type="caution">
    <text evidence="3">The sequence shown here is derived from an EMBL/GenBank/DDBJ whole genome shotgun (WGS) entry which is preliminary data.</text>
</comment>
<dbReference type="InterPro" id="IPR001878">
    <property type="entry name" value="Znf_CCHC"/>
</dbReference>
<evidence type="ECO:0000256" key="1">
    <source>
        <dbReference type="PROSITE-ProRule" id="PRU00047"/>
    </source>
</evidence>
<dbReference type="SMART" id="SM00343">
    <property type="entry name" value="ZnF_C2HC"/>
    <property type="match status" value="1"/>
</dbReference>
<evidence type="ECO:0000313" key="3">
    <source>
        <dbReference type="EMBL" id="KAG6945459.1"/>
    </source>
</evidence>
<sequence length="160" mass="18830">MQGHINDLKDKAEVLSRLQRPIADDEKCLQMLDSLPSSWSDLVTVFQNQESLSWQSLQSKLLLEYDNRKTTRDTMRVSAAHVAETKQEQALTTANISGNEAGHGINRRPRFGRQKQLHQHYHPYRQRDDKDITCFYCHEEGHMRRDCPMKLRHEEERNKT</sequence>
<keyword evidence="1" id="KW-0863">Zinc-finger</keyword>
<dbReference type="AlphaFoldDB" id="A0A8J5IE11"/>
<feature type="non-terminal residue" evidence="3">
    <location>
        <position position="160"/>
    </location>
</feature>
<dbReference type="GO" id="GO:0003676">
    <property type="term" value="F:nucleic acid binding"/>
    <property type="evidence" value="ECO:0007669"/>
    <property type="project" value="InterPro"/>
</dbReference>
<dbReference type="Pfam" id="PF00098">
    <property type="entry name" value="zf-CCHC"/>
    <property type="match status" value="1"/>
</dbReference>
<organism evidence="3 4">
    <name type="scientific">Phytophthora aleatoria</name>
    <dbReference type="NCBI Taxonomy" id="2496075"/>
    <lineage>
        <taxon>Eukaryota</taxon>
        <taxon>Sar</taxon>
        <taxon>Stramenopiles</taxon>
        <taxon>Oomycota</taxon>
        <taxon>Peronosporomycetes</taxon>
        <taxon>Peronosporales</taxon>
        <taxon>Peronosporaceae</taxon>
        <taxon>Phytophthora</taxon>
    </lineage>
</organism>
<keyword evidence="1" id="KW-0479">Metal-binding</keyword>
<proteinExistence type="predicted"/>
<dbReference type="GO" id="GO:0008270">
    <property type="term" value="F:zinc ion binding"/>
    <property type="evidence" value="ECO:0007669"/>
    <property type="project" value="UniProtKB-KW"/>
</dbReference>
<gene>
    <name evidence="3" type="ORF">JG688_00016544</name>
</gene>
<name>A0A8J5IE11_9STRA</name>
<dbReference type="PROSITE" id="PS50158">
    <property type="entry name" value="ZF_CCHC"/>
    <property type="match status" value="1"/>
</dbReference>
<protein>
    <recommendedName>
        <fullName evidence="2">CCHC-type domain-containing protein</fullName>
    </recommendedName>
</protein>